<dbReference type="KEGG" id="goy:GLS_c16010"/>
<evidence type="ECO:0000256" key="1">
    <source>
        <dbReference type="SAM" id="MobiDB-lite"/>
    </source>
</evidence>
<dbReference type="HOGENOM" id="CLU_2954024_0_0_5"/>
<dbReference type="AlphaFoldDB" id="A0A067Z6Z5"/>
<name>A0A067Z6Z5_GLUOY</name>
<evidence type="ECO:0000313" key="3">
    <source>
        <dbReference type="Proteomes" id="UP000031656"/>
    </source>
</evidence>
<dbReference type="Proteomes" id="UP000031656">
    <property type="component" value="Chromosome"/>
</dbReference>
<feature type="region of interest" description="Disordered" evidence="1">
    <location>
        <begin position="1"/>
        <end position="59"/>
    </location>
</feature>
<proteinExistence type="predicted"/>
<evidence type="ECO:0000313" key="2">
    <source>
        <dbReference type="EMBL" id="AHK71480.1"/>
    </source>
</evidence>
<organism evidence="2 3">
    <name type="scientific">Gluconobacter oxydans DSM 3504</name>
    <dbReference type="NCBI Taxonomy" id="1288313"/>
    <lineage>
        <taxon>Bacteria</taxon>
        <taxon>Pseudomonadati</taxon>
        <taxon>Pseudomonadota</taxon>
        <taxon>Alphaproteobacteria</taxon>
        <taxon>Acetobacterales</taxon>
        <taxon>Acetobacteraceae</taxon>
        <taxon>Gluconobacter</taxon>
    </lineage>
</organism>
<protein>
    <submittedName>
        <fullName evidence="2">Uncharacterized protein</fullName>
    </submittedName>
</protein>
<reference evidence="2 3" key="1">
    <citation type="journal article" date="2015" name="Appl. Microbiol. Biotechnol.">
        <title>The consequence of an additional NADH dehydrogenase paralog on the growth of Gluconobacter oxydans DSM3504.</title>
        <authorList>
            <person name="Kostner D."/>
            <person name="Luchterhand B."/>
            <person name="Junker A."/>
            <person name="Volland S."/>
            <person name="Daniel R."/>
            <person name="Buchs J."/>
            <person name="Liebl W."/>
            <person name="Ehrenreich A."/>
        </authorList>
    </citation>
    <scope>NUCLEOTIDE SEQUENCE [LARGE SCALE GENOMIC DNA]</scope>
    <source>
        <strain evidence="2">DSM 3504</strain>
    </source>
</reference>
<dbReference type="EMBL" id="CP004373">
    <property type="protein sequence ID" value="AHK71480.1"/>
    <property type="molecule type" value="Genomic_DNA"/>
</dbReference>
<gene>
    <name evidence="2" type="ORF">GLS_c16010</name>
</gene>
<accession>A0A067Z6Z5</accession>
<feature type="compositionally biased region" description="Basic residues" evidence="1">
    <location>
        <begin position="1"/>
        <end position="11"/>
    </location>
</feature>
<sequence>MPRPHRRRRRLCLQGSRPPEHDRHALCPVLISPPLPSSVEASPVRHPPSRSPGTIFPSP</sequence>